<accession>R0IDB7</accession>
<sequence length="404" mass="46922">MMMFDLLPEDLVEEILSRVQRRCLRAVRSTCKRWNCLSKNRILCKGEARQEYLGIMVKESKVFSKSYDLHGIQNKEHVVTPSIKQIKKFSKLEISQVFHCDGLLLLVGKEVNNNTRLIVWNPYMSQIRYIQPRTNYDLSDVYALGYDNKGNHKILMMSRYGYEIFDFKSNSWKVLDDVHHSDIMCHDQSVSLKGNTYFYRRKVEGLKVITGTRFFVCFDFTRERFGPCFPLPSNFNVKGTVYVTLSSIREEQLASLCIHWYTYTVEIQVTTKIEQNEVLWRKFLTVDISDFYSKIFTGSFFIDQEKKLAVIFARSIFKGSLQSIAYITGENGLLRQVDLGADASSVKTLMCSYVLSLVQINQGLEVEVSPKGQKKRSNLSTSLFYSTLFVILIIFFSFIFSVLY</sequence>
<dbReference type="SMART" id="SM00256">
    <property type="entry name" value="FBOX"/>
    <property type="match status" value="1"/>
</dbReference>
<dbReference type="InterPro" id="IPR001810">
    <property type="entry name" value="F-box_dom"/>
</dbReference>
<dbReference type="InterPro" id="IPR050796">
    <property type="entry name" value="SCF_F-box_component"/>
</dbReference>
<dbReference type="InterPro" id="IPR017451">
    <property type="entry name" value="F-box-assoc_interact_dom"/>
</dbReference>
<dbReference type="AlphaFoldDB" id="R0IDB7"/>
<dbReference type="InterPro" id="IPR006527">
    <property type="entry name" value="F-box-assoc_dom_typ1"/>
</dbReference>
<dbReference type="EMBL" id="KB870806">
    <property type="protein sequence ID" value="EOA34678.1"/>
    <property type="molecule type" value="Genomic_DNA"/>
</dbReference>
<evidence type="ECO:0000259" key="2">
    <source>
        <dbReference type="SMART" id="SM00256"/>
    </source>
</evidence>
<keyword evidence="1" id="KW-1133">Transmembrane helix</keyword>
<dbReference type="NCBIfam" id="TIGR01640">
    <property type="entry name" value="F_box_assoc_1"/>
    <property type="match status" value="1"/>
</dbReference>
<evidence type="ECO:0000256" key="1">
    <source>
        <dbReference type="SAM" id="Phobius"/>
    </source>
</evidence>
<dbReference type="Gene3D" id="1.20.1280.50">
    <property type="match status" value="1"/>
</dbReference>
<dbReference type="STRING" id="81985.R0IDB7"/>
<dbReference type="PANTHER" id="PTHR31672:SF13">
    <property type="entry name" value="F-BOX PROTEIN CPR30-LIKE"/>
    <property type="match status" value="1"/>
</dbReference>
<evidence type="ECO:0000313" key="4">
    <source>
        <dbReference type="Proteomes" id="UP000029121"/>
    </source>
</evidence>
<evidence type="ECO:0000313" key="3">
    <source>
        <dbReference type="EMBL" id="EOA34678.1"/>
    </source>
</evidence>
<proteinExistence type="predicted"/>
<feature type="domain" description="F-box" evidence="2">
    <location>
        <begin position="7"/>
        <end position="47"/>
    </location>
</feature>
<keyword evidence="1" id="KW-0472">Membrane</keyword>
<dbReference type="Proteomes" id="UP000029121">
    <property type="component" value="Unassembled WGS sequence"/>
</dbReference>
<protein>
    <recommendedName>
        <fullName evidence="2">F-box domain-containing protein</fullName>
    </recommendedName>
</protein>
<organism evidence="3 4">
    <name type="scientific">Capsella rubella</name>
    <dbReference type="NCBI Taxonomy" id="81985"/>
    <lineage>
        <taxon>Eukaryota</taxon>
        <taxon>Viridiplantae</taxon>
        <taxon>Streptophyta</taxon>
        <taxon>Embryophyta</taxon>
        <taxon>Tracheophyta</taxon>
        <taxon>Spermatophyta</taxon>
        <taxon>Magnoliopsida</taxon>
        <taxon>eudicotyledons</taxon>
        <taxon>Gunneridae</taxon>
        <taxon>Pentapetalae</taxon>
        <taxon>rosids</taxon>
        <taxon>malvids</taxon>
        <taxon>Brassicales</taxon>
        <taxon>Brassicaceae</taxon>
        <taxon>Camelineae</taxon>
        <taxon>Capsella</taxon>
    </lineage>
</organism>
<dbReference type="PANTHER" id="PTHR31672">
    <property type="entry name" value="BNACNNG10540D PROTEIN"/>
    <property type="match status" value="1"/>
</dbReference>
<name>R0IDB7_9BRAS</name>
<keyword evidence="4" id="KW-1185">Reference proteome</keyword>
<gene>
    <name evidence="3" type="ORF">CARUB_v10022243mg</name>
</gene>
<dbReference type="Pfam" id="PF00646">
    <property type="entry name" value="F-box"/>
    <property type="match status" value="1"/>
</dbReference>
<keyword evidence="1" id="KW-0812">Transmembrane</keyword>
<dbReference type="InterPro" id="IPR036047">
    <property type="entry name" value="F-box-like_dom_sf"/>
</dbReference>
<dbReference type="Pfam" id="PF07734">
    <property type="entry name" value="FBA_1"/>
    <property type="match status" value="1"/>
</dbReference>
<reference evidence="4" key="1">
    <citation type="journal article" date="2013" name="Nat. Genet.">
        <title>The Capsella rubella genome and the genomic consequences of rapid mating system evolution.</title>
        <authorList>
            <person name="Slotte T."/>
            <person name="Hazzouri K.M."/>
            <person name="Agren J.A."/>
            <person name="Koenig D."/>
            <person name="Maumus F."/>
            <person name="Guo Y.L."/>
            <person name="Steige K."/>
            <person name="Platts A.E."/>
            <person name="Escobar J.S."/>
            <person name="Newman L.K."/>
            <person name="Wang W."/>
            <person name="Mandakova T."/>
            <person name="Vello E."/>
            <person name="Smith L.M."/>
            <person name="Henz S.R."/>
            <person name="Steffen J."/>
            <person name="Takuno S."/>
            <person name="Brandvain Y."/>
            <person name="Coop G."/>
            <person name="Andolfatto P."/>
            <person name="Hu T.T."/>
            <person name="Blanchette M."/>
            <person name="Clark R.M."/>
            <person name="Quesneville H."/>
            <person name="Nordborg M."/>
            <person name="Gaut B.S."/>
            <person name="Lysak M.A."/>
            <person name="Jenkins J."/>
            <person name="Grimwood J."/>
            <person name="Chapman J."/>
            <person name="Prochnik S."/>
            <person name="Shu S."/>
            <person name="Rokhsar D."/>
            <person name="Schmutz J."/>
            <person name="Weigel D."/>
            <person name="Wright S.I."/>
        </authorList>
    </citation>
    <scope>NUCLEOTIDE SEQUENCE [LARGE SCALE GENOMIC DNA]</scope>
    <source>
        <strain evidence="4">cv. Monte Gargano</strain>
    </source>
</reference>
<feature type="transmembrane region" description="Helical" evidence="1">
    <location>
        <begin position="383"/>
        <end position="403"/>
    </location>
</feature>
<dbReference type="SUPFAM" id="SSF81383">
    <property type="entry name" value="F-box domain"/>
    <property type="match status" value="1"/>
</dbReference>